<keyword evidence="7" id="KW-0915">Sodium</keyword>
<evidence type="ECO:0000256" key="6">
    <source>
        <dbReference type="ARBA" id="ARBA00022989"/>
    </source>
</evidence>
<keyword evidence="6 13" id="KW-1133">Transmembrane helix</keyword>
<gene>
    <name evidence="14" type="ORF">NH26_02960</name>
</gene>
<feature type="transmembrane region" description="Helical" evidence="13">
    <location>
        <begin position="179"/>
        <end position="199"/>
    </location>
</feature>
<name>A0A1S1YWH5_FLAPC</name>
<evidence type="ECO:0000313" key="15">
    <source>
        <dbReference type="Proteomes" id="UP000179797"/>
    </source>
</evidence>
<feature type="transmembrane region" description="Helical" evidence="13">
    <location>
        <begin position="392"/>
        <end position="415"/>
    </location>
</feature>
<evidence type="ECO:0000256" key="2">
    <source>
        <dbReference type="ARBA" id="ARBA00006434"/>
    </source>
</evidence>
<evidence type="ECO:0000256" key="5">
    <source>
        <dbReference type="ARBA" id="ARBA00022692"/>
    </source>
</evidence>
<feature type="transmembrane region" description="Helical" evidence="13">
    <location>
        <begin position="511"/>
        <end position="528"/>
    </location>
</feature>
<reference evidence="14 15" key="1">
    <citation type="journal article" date="2012" name="Int. J. Syst. Evol. Microbiol.">
        <title>Flammeovirga pacifica sp. nov., isolated from deep-sea sediment.</title>
        <authorList>
            <person name="Xu H."/>
            <person name="Fu Y."/>
            <person name="Yang N."/>
            <person name="Ding Z."/>
            <person name="Lai Q."/>
            <person name="Zeng R."/>
        </authorList>
    </citation>
    <scope>NUCLEOTIDE SEQUENCE [LARGE SCALE GENOMIC DNA]</scope>
    <source>
        <strain evidence="15">DSM 24597 / LMG 26175 / WPAGA1</strain>
    </source>
</reference>
<dbReference type="InterPro" id="IPR038377">
    <property type="entry name" value="Na/Glc_symporter_sf"/>
</dbReference>
<feature type="transmembrane region" description="Helical" evidence="13">
    <location>
        <begin position="148"/>
        <end position="167"/>
    </location>
</feature>
<dbReference type="Gene3D" id="1.20.1730.10">
    <property type="entry name" value="Sodium/glucose cotransporter"/>
    <property type="match status" value="1"/>
</dbReference>
<keyword evidence="8" id="KW-0406">Ion transport</keyword>
<evidence type="ECO:0000256" key="4">
    <source>
        <dbReference type="ARBA" id="ARBA00022475"/>
    </source>
</evidence>
<dbReference type="PANTHER" id="PTHR42985:SF40">
    <property type="entry name" value="LD47995P-RELATED"/>
    <property type="match status" value="1"/>
</dbReference>
<dbReference type="AlphaFoldDB" id="A0A1S1YWH5"/>
<keyword evidence="3" id="KW-0813">Transport</keyword>
<dbReference type="GO" id="GO:0006814">
    <property type="term" value="P:sodium ion transport"/>
    <property type="evidence" value="ECO:0007669"/>
    <property type="project" value="UniProtKB-KW"/>
</dbReference>
<feature type="transmembrane region" description="Helical" evidence="13">
    <location>
        <begin position="6"/>
        <end position="22"/>
    </location>
</feature>
<feature type="transmembrane region" description="Helical" evidence="13">
    <location>
        <begin position="117"/>
        <end position="142"/>
    </location>
</feature>
<feature type="transmembrane region" description="Helical" evidence="13">
    <location>
        <begin position="534"/>
        <end position="555"/>
    </location>
</feature>
<feature type="coiled-coil region" evidence="12">
    <location>
        <begin position="313"/>
        <end position="347"/>
    </location>
</feature>
<dbReference type="GO" id="GO:0005886">
    <property type="term" value="C:plasma membrane"/>
    <property type="evidence" value="ECO:0007669"/>
    <property type="project" value="UniProtKB-SubCell"/>
</dbReference>
<evidence type="ECO:0000256" key="12">
    <source>
        <dbReference type="SAM" id="Coils"/>
    </source>
</evidence>
<keyword evidence="5 13" id="KW-0812">Transmembrane</keyword>
<evidence type="ECO:0000256" key="1">
    <source>
        <dbReference type="ARBA" id="ARBA00004651"/>
    </source>
</evidence>
<organism evidence="14 15">
    <name type="scientific">Flammeovirga pacifica</name>
    <dbReference type="NCBI Taxonomy" id="915059"/>
    <lineage>
        <taxon>Bacteria</taxon>
        <taxon>Pseudomonadati</taxon>
        <taxon>Bacteroidota</taxon>
        <taxon>Cytophagia</taxon>
        <taxon>Cytophagales</taxon>
        <taxon>Flammeovirgaceae</taxon>
        <taxon>Flammeovirga</taxon>
    </lineage>
</organism>
<keyword evidence="10" id="KW-0739">Sodium transport</keyword>
<dbReference type="PROSITE" id="PS50283">
    <property type="entry name" value="NA_SOLUT_SYMP_3"/>
    <property type="match status" value="1"/>
</dbReference>
<dbReference type="PANTHER" id="PTHR42985">
    <property type="entry name" value="SODIUM-COUPLED MONOCARBOXYLATE TRANSPORTER"/>
    <property type="match status" value="1"/>
</dbReference>
<dbReference type="OrthoDB" id="9803597at2"/>
<protein>
    <submittedName>
        <fullName evidence="14">Sodium:solute symporter</fullName>
    </submittedName>
</protein>
<evidence type="ECO:0000256" key="8">
    <source>
        <dbReference type="ARBA" id="ARBA00023065"/>
    </source>
</evidence>
<keyword evidence="4" id="KW-1003">Cell membrane</keyword>
<evidence type="ECO:0000256" key="13">
    <source>
        <dbReference type="SAM" id="Phobius"/>
    </source>
</evidence>
<evidence type="ECO:0000256" key="3">
    <source>
        <dbReference type="ARBA" id="ARBA00022448"/>
    </source>
</evidence>
<dbReference type="Pfam" id="PF00474">
    <property type="entry name" value="SSF"/>
    <property type="match status" value="2"/>
</dbReference>
<feature type="transmembrane region" description="Helical" evidence="13">
    <location>
        <begin position="42"/>
        <end position="62"/>
    </location>
</feature>
<keyword evidence="9 13" id="KW-0472">Membrane</keyword>
<dbReference type="CDD" id="cd11494">
    <property type="entry name" value="SLC5sbd_NIS-like_u2"/>
    <property type="match status" value="1"/>
</dbReference>
<comment type="similarity">
    <text evidence="2 11">Belongs to the sodium:solute symporter (SSF) (TC 2.A.21) family.</text>
</comment>
<dbReference type="Proteomes" id="UP000179797">
    <property type="component" value="Unassembled WGS sequence"/>
</dbReference>
<evidence type="ECO:0000256" key="10">
    <source>
        <dbReference type="ARBA" id="ARBA00023201"/>
    </source>
</evidence>
<feature type="transmembrane region" description="Helical" evidence="13">
    <location>
        <begin position="457"/>
        <end position="476"/>
    </location>
</feature>
<feature type="transmembrane region" description="Helical" evidence="13">
    <location>
        <begin position="482"/>
        <end position="504"/>
    </location>
</feature>
<feature type="transmembrane region" description="Helical" evidence="13">
    <location>
        <begin position="74"/>
        <end position="96"/>
    </location>
</feature>
<evidence type="ECO:0000313" key="14">
    <source>
        <dbReference type="EMBL" id="OHX65379.1"/>
    </source>
</evidence>
<dbReference type="InterPro" id="IPR001734">
    <property type="entry name" value="Na/solute_symporter"/>
</dbReference>
<dbReference type="GO" id="GO:0015293">
    <property type="term" value="F:symporter activity"/>
    <property type="evidence" value="ECO:0007669"/>
    <property type="project" value="TreeGrafter"/>
</dbReference>
<dbReference type="RefSeq" id="WP_044228862.1">
    <property type="nucleotide sequence ID" value="NZ_JRYR02000001.1"/>
</dbReference>
<proteinExistence type="inferred from homology"/>
<evidence type="ECO:0000256" key="7">
    <source>
        <dbReference type="ARBA" id="ARBA00023053"/>
    </source>
</evidence>
<sequence>MSYIDWIVLTGTLAFIVIYGIWKTRAQKDMNSYLLGNKEAKWFTVALSIMATQASAITFLSAPGQAFVDGMRFVQFYFGLPLAMVVLSIVVVPIYHKMNVYTAYEYLEKRFDLKTRTLAAILFLTQRGLAAGFTIFAPSLILSSLMGWNINYTNIGIGVIVTAYTVIGGTKAVNQTQKLQMAVIFIGMLLAGILVVVMMPDSISFNNALHIAGASGKLNAIDFKFDPTSKYNVWSGLIGGFFLAMSYFGTDQSQVQRYLSGASIAQSRLALLFNGMIKIPMQFLILFIGAMVYVFYLFQTSPVLFNKVALEDAKNKVENFSKYESDYQQVQKERQKAAIAYADALNNGNDGLINSTKNQLINSNELVESQKAEIISKIAATDESIDTKDTNYIFLSFVINYLPAGLIGLLIAVILSASMSSTSSEINALASTSIIDIYKRMIKPEADEKHYLKVSKLVSIGWGIYAILFATFANQLGSLIEAVNILGSLVYGVILGVFMIAFFFKKIGSNATFIGGLISEGIIIYLFKFTEVPYLWFNVIGCLSVIIIAYIIQLIQPQKKLEKLD</sequence>
<accession>A0A1S1YWH5</accession>
<comment type="subcellular location">
    <subcellularLocation>
        <location evidence="1">Cell membrane</location>
        <topology evidence="1">Multi-pass membrane protein</topology>
    </subcellularLocation>
</comment>
<evidence type="ECO:0000256" key="11">
    <source>
        <dbReference type="RuleBase" id="RU362091"/>
    </source>
</evidence>
<keyword evidence="15" id="KW-1185">Reference proteome</keyword>
<evidence type="ECO:0000256" key="9">
    <source>
        <dbReference type="ARBA" id="ARBA00023136"/>
    </source>
</evidence>
<keyword evidence="12" id="KW-0175">Coiled coil</keyword>
<dbReference type="InterPro" id="IPR051163">
    <property type="entry name" value="Sodium:Solute_Symporter_SSF"/>
</dbReference>
<dbReference type="STRING" id="915059.NH26_02960"/>
<comment type="caution">
    <text evidence="14">The sequence shown here is derived from an EMBL/GenBank/DDBJ whole genome shotgun (WGS) entry which is preliminary data.</text>
</comment>
<feature type="transmembrane region" description="Helical" evidence="13">
    <location>
        <begin position="271"/>
        <end position="298"/>
    </location>
</feature>
<dbReference type="EMBL" id="JRYR02000001">
    <property type="protein sequence ID" value="OHX65379.1"/>
    <property type="molecule type" value="Genomic_DNA"/>
</dbReference>